<dbReference type="HOGENOM" id="CLU_535765_0_0_1"/>
<dbReference type="Proteomes" id="UP000001514">
    <property type="component" value="Unassembled WGS sequence"/>
</dbReference>
<dbReference type="InParanoid" id="D8TGI4"/>
<gene>
    <name evidence="2" type="ORF">SELMODRAFT_432605</name>
</gene>
<dbReference type="EMBL" id="GL378095">
    <property type="protein sequence ID" value="EFJ04232.1"/>
    <property type="molecule type" value="Genomic_DNA"/>
</dbReference>
<keyword evidence="3" id="KW-1185">Reference proteome</keyword>
<evidence type="ECO:0000313" key="2">
    <source>
        <dbReference type="EMBL" id="EFJ04232.1"/>
    </source>
</evidence>
<feature type="compositionally biased region" description="Basic and acidic residues" evidence="1">
    <location>
        <begin position="92"/>
        <end position="102"/>
    </location>
</feature>
<organism evidence="3">
    <name type="scientific">Selaginella moellendorffii</name>
    <name type="common">Spikemoss</name>
    <dbReference type="NCBI Taxonomy" id="88036"/>
    <lineage>
        <taxon>Eukaryota</taxon>
        <taxon>Viridiplantae</taxon>
        <taxon>Streptophyta</taxon>
        <taxon>Embryophyta</taxon>
        <taxon>Tracheophyta</taxon>
        <taxon>Lycopodiopsida</taxon>
        <taxon>Selaginellales</taxon>
        <taxon>Selaginellaceae</taxon>
        <taxon>Selaginella</taxon>
    </lineage>
</organism>
<sequence>MEGLAEQRLQFAKADFQYEKGLAKNIFTQLKDAENERLESIAMEIHNNKLKVAVDFAKYKEKKRKIECIHKATNLSWLLMLPHIVTLMQRQEADNGDGDKAESVVSEGSPPHGGQKKYELEQGRTLLSEERLLNVKKWAPVKGILEQGAGNLVSDATETSAPVWKSEEVEVKIHQLCSLNGQLILKVDIIPIEYANTSDLKQRQENVFDPVESGGEEISRIDVHAIENFKPKIENIRESVKVNLQAFGGQAPVKLQILYKDGVFSKVFHLDLFQPRSASPNTEASAKVHLQEGPGFVKVEVLTEDGQIKTAQALRHKLHDKEECVPREDNITRKIRYMKEDWVPREVEEDSMIKDPLFWECKMDLSRTSSSKVIWSPNEKYLEGRNMTKLPLQTASMKLFKRLRPKVDRPQFNVSPEVINFKRLRFGTTRMKVLTISNYQSDLSRFKVFTCEKSIRVVYDHGALAAGMDKSLKIYLEGCIHGSFLGKVHIETEFDIYIIPVIAEIVQIL</sequence>
<dbReference type="Gramene" id="EFJ04232">
    <property type="protein sequence ID" value="EFJ04232"/>
    <property type="gene ID" value="SELMODRAFT_432605"/>
</dbReference>
<name>D8TGI4_SELML</name>
<feature type="region of interest" description="Disordered" evidence="1">
    <location>
        <begin position="92"/>
        <end position="117"/>
    </location>
</feature>
<evidence type="ECO:0000313" key="3">
    <source>
        <dbReference type="Proteomes" id="UP000001514"/>
    </source>
</evidence>
<accession>D8TGI4</accession>
<protein>
    <submittedName>
        <fullName evidence="2">Uncharacterized protein</fullName>
    </submittedName>
</protein>
<proteinExistence type="predicted"/>
<evidence type="ECO:0000256" key="1">
    <source>
        <dbReference type="SAM" id="MobiDB-lite"/>
    </source>
</evidence>
<dbReference type="AlphaFoldDB" id="D8TGI4"/>
<reference evidence="2 3" key="1">
    <citation type="journal article" date="2011" name="Science">
        <title>The Selaginella genome identifies genetic changes associated with the evolution of vascular plants.</title>
        <authorList>
            <person name="Banks J.A."/>
            <person name="Nishiyama T."/>
            <person name="Hasebe M."/>
            <person name="Bowman J.L."/>
            <person name="Gribskov M."/>
            <person name="dePamphilis C."/>
            <person name="Albert V.A."/>
            <person name="Aono N."/>
            <person name="Aoyama T."/>
            <person name="Ambrose B.A."/>
            <person name="Ashton N.W."/>
            <person name="Axtell M.J."/>
            <person name="Barker E."/>
            <person name="Barker M.S."/>
            <person name="Bennetzen J.L."/>
            <person name="Bonawitz N.D."/>
            <person name="Chapple C."/>
            <person name="Cheng C."/>
            <person name="Correa L.G."/>
            <person name="Dacre M."/>
            <person name="DeBarry J."/>
            <person name="Dreyer I."/>
            <person name="Elias M."/>
            <person name="Engstrom E.M."/>
            <person name="Estelle M."/>
            <person name="Feng L."/>
            <person name="Finet C."/>
            <person name="Floyd S.K."/>
            <person name="Frommer W.B."/>
            <person name="Fujita T."/>
            <person name="Gramzow L."/>
            <person name="Gutensohn M."/>
            <person name="Harholt J."/>
            <person name="Hattori M."/>
            <person name="Heyl A."/>
            <person name="Hirai T."/>
            <person name="Hiwatashi Y."/>
            <person name="Ishikawa M."/>
            <person name="Iwata M."/>
            <person name="Karol K.G."/>
            <person name="Koehler B."/>
            <person name="Kolukisaoglu U."/>
            <person name="Kubo M."/>
            <person name="Kurata T."/>
            <person name="Lalonde S."/>
            <person name="Li K."/>
            <person name="Li Y."/>
            <person name="Litt A."/>
            <person name="Lyons E."/>
            <person name="Manning G."/>
            <person name="Maruyama T."/>
            <person name="Michael T.P."/>
            <person name="Mikami K."/>
            <person name="Miyazaki S."/>
            <person name="Morinaga S."/>
            <person name="Murata T."/>
            <person name="Mueller-Roeber B."/>
            <person name="Nelson D.R."/>
            <person name="Obara M."/>
            <person name="Oguri Y."/>
            <person name="Olmstead R.G."/>
            <person name="Onodera N."/>
            <person name="Petersen B.L."/>
            <person name="Pils B."/>
            <person name="Prigge M."/>
            <person name="Rensing S.A."/>
            <person name="Riano-Pachon D.M."/>
            <person name="Roberts A.W."/>
            <person name="Sato Y."/>
            <person name="Scheller H.V."/>
            <person name="Schulz B."/>
            <person name="Schulz C."/>
            <person name="Shakirov E.V."/>
            <person name="Shibagaki N."/>
            <person name="Shinohara N."/>
            <person name="Shippen D.E."/>
            <person name="Soerensen I."/>
            <person name="Sotooka R."/>
            <person name="Sugimoto N."/>
            <person name="Sugita M."/>
            <person name="Sumikawa N."/>
            <person name="Tanurdzic M."/>
            <person name="Theissen G."/>
            <person name="Ulvskov P."/>
            <person name="Wakazuki S."/>
            <person name="Weng J.K."/>
            <person name="Willats W.W."/>
            <person name="Wipf D."/>
            <person name="Wolf P.G."/>
            <person name="Yang L."/>
            <person name="Zimmer A.D."/>
            <person name="Zhu Q."/>
            <person name="Mitros T."/>
            <person name="Hellsten U."/>
            <person name="Loque D."/>
            <person name="Otillar R."/>
            <person name="Salamov A."/>
            <person name="Schmutz J."/>
            <person name="Shapiro H."/>
            <person name="Lindquist E."/>
            <person name="Lucas S."/>
            <person name="Rokhsar D."/>
            <person name="Grigoriev I.V."/>
        </authorList>
    </citation>
    <scope>NUCLEOTIDE SEQUENCE [LARGE SCALE GENOMIC DNA]</scope>
</reference>
<dbReference type="Pfam" id="PF14874">
    <property type="entry name" value="PapD-like"/>
    <property type="match status" value="1"/>
</dbReference>
<dbReference type="KEGG" id="smo:SELMODRAFT_432605"/>